<reference evidence="1 2" key="1">
    <citation type="submission" date="2016-01" db="EMBL/GenBank/DDBJ databases">
        <authorList>
            <person name="Oliw E.H."/>
        </authorList>
    </citation>
    <scope>NUCLEOTIDE SEQUENCE [LARGE SCALE GENOMIC DNA]</scope>
    <source>
        <strain evidence="1 2">Kerr 14</strain>
    </source>
</reference>
<evidence type="ECO:0000313" key="1">
    <source>
        <dbReference type="EMBL" id="CUX48857.1"/>
    </source>
</evidence>
<evidence type="ECO:0000313" key="2">
    <source>
        <dbReference type="Proteomes" id="UP000191897"/>
    </source>
</evidence>
<sequence>MLKEPRTLKIHVITNPTNIMARILLFIRDFSRQSAEFPRYGSFDSNDNQKLLQYVSPCKPLIGTKVKEN</sequence>
<accession>A0A1S7R8S2</accession>
<dbReference type="Proteomes" id="UP000191897">
    <property type="component" value="Unassembled WGS sequence"/>
</dbReference>
<proteinExistence type="predicted"/>
<organism evidence="1 2">
    <name type="scientific">Agrobacterium tumefaciens str. Kerr 14</name>
    <dbReference type="NCBI Taxonomy" id="1183424"/>
    <lineage>
        <taxon>Bacteria</taxon>
        <taxon>Pseudomonadati</taxon>
        <taxon>Pseudomonadota</taxon>
        <taxon>Alphaproteobacteria</taxon>
        <taxon>Hyphomicrobiales</taxon>
        <taxon>Rhizobiaceae</taxon>
        <taxon>Rhizobium/Agrobacterium group</taxon>
        <taxon>Agrobacterium</taxon>
        <taxon>Agrobacterium tumefaciens complex</taxon>
    </lineage>
</organism>
<gene>
    <name evidence="1" type="ORF">AGR4C_Lc120138</name>
</gene>
<dbReference type="EMBL" id="FBWC01000022">
    <property type="protein sequence ID" value="CUX48857.1"/>
    <property type="molecule type" value="Genomic_DNA"/>
</dbReference>
<protein>
    <submittedName>
        <fullName evidence="1">Uncharacterized protein</fullName>
    </submittedName>
</protein>
<name>A0A1S7R8S2_AGRTU</name>
<dbReference type="AlphaFoldDB" id="A0A1S7R8S2"/>